<dbReference type="Proteomes" id="UP000309893">
    <property type="component" value="Unassembled WGS sequence"/>
</dbReference>
<proteinExistence type="predicted"/>
<protein>
    <recommendedName>
        <fullName evidence="3">Serine acetyltransferase</fullName>
    </recommendedName>
</protein>
<dbReference type="SUPFAM" id="SSF51161">
    <property type="entry name" value="Trimeric LpxA-like enzymes"/>
    <property type="match status" value="1"/>
</dbReference>
<dbReference type="InterPro" id="IPR011004">
    <property type="entry name" value="Trimer_LpxA-like_sf"/>
</dbReference>
<dbReference type="RefSeq" id="WP_135948558.1">
    <property type="nucleotide sequence ID" value="NZ_SRYO01000001.1"/>
</dbReference>
<evidence type="ECO:0008006" key="3">
    <source>
        <dbReference type="Google" id="ProtNLM"/>
    </source>
</evidence>
<organism evidence="1 2">
    <name type="scientific">Microbacterium laevaniformans</name>
    <dbReference type="NCBI Taxonomy" id="36807"/>
    <lineage>
        <taxon>Bacteria</taxon>
        <taxon>Bacillati</taxon>
        <taxon>Actinomycetota</taxon>
        <taxon>Actinomycetes</taxon>
        <taxon>Micrococcales</taxon>
        <taxon>Microbacteriaceae</taxon>
        <taxon>Microbacterium</taxon>
    </lineage>
</organism>
<accession>A0A4S2DC58</accession>
<comment type="caution">
    <text evidence="1">The sequence shown here is derived from an EMBL/GenBank/DDBJ whole genome shotgun (WGS) entry which is preliminary data.</text>
</comment>
<dbReference type="AlphaFoldDB" id="A0A4S2DC58"/>
<reference evidence="1 2" key="1">
    <citation type="submission" date="2019-04" db="EMBL/GenBank/DDBJ databases">
        <title>Microbes associate with the intestines of laboratory mice.</title>
        <authorList>
            <person name="Navarre W."/>
            <person name="Wong E."/>
            <person name="Huang K."/>
            <person name="Tropini C."/>
            <person name="Ng K."/>
            <person name="Yu B."/>
        </authorList>
    </citation>
    <scope>NUCLEOTIDE SEQUENCE [LARGE SCALE GENOMIC DNA]</scope>
    <source>
        <strain evidence="1 2">NM46_B2-13</strain>
    </source>
</reference>
<gene>
    <name evidence="1" type="ORF">E5344_02320</name>
</gene>
<dbReference type="OrthoDB" id="9801456at2"/>
<dbReference type="InterPro" id="IPR001451">
    <property type="entry name" value="Hexapep"/>
</dbReference>
<dbReference type="Gene3D" id="2.160.10.10">
    <property type="entry name" value="Hexapeptide repeat proteins"/>
    <property type="match status" value="1"/>
</dbReference>
<evidence type="ECO:0000313" key="1">
    <source>
        <dbReference type="EMBL" id="TGY39458.1"/>
    </source>
</evidence>
<dbReference type="Pfam" id="PF00132">
    <property type="entry name" value="Hexapep"/>
    <property type="match status" value="1"/>
</dbReference>
<sequence length="162" mass="17144">MTTPRRASRGDAIFHYNLDPGQRVSVAKRLVNPSLLAARLFRLAASEAKAPHLIGRWLCIFLFSSDVSRGARFEGPIDLPHPVGITIGTGAIVGPRVRIYQNVTIGSSRAGLYPRIGEGVTIYSNAVVAGGLTVGDGAVIGANCTVTQNVPERSVVRSLPIA</sequence>
<name>A0A4S2DC58_9MICO</name>
<dbReference type="EMBL" id="SRYO01000001">
    <property type="protein sequence ID" value="TGY39458.1"/>
    <property type="molecule type" value="Genomic_DNA"/>
</dbReference>
<evidence type="ECO:0000313" key="2">
    <source>
        <dbReference type="Proteomes" id="UP000309893"/>
    </source>
</evidence>
<dbReference type="PANTHER" id="PTHR42811">
    <property type="entry name" value="SERINE ACETYLTRANSFERASE"/>
    <property type="match status" value="1"/>
</dbReference>